<evidence type="ECO:0000313" key="4">
    <source>
        <dbReference type="WBParaSite" id="HPBE_0000606101-mRNA-1"/>
    </source>
</evidence>
<dbReference type="WBParaSite" id="HPBE_0000606101-mRNA-1">
    <property type="protein sequence ID" value="HPBE_0000606101-mRNA-1"/>
    <property type="gene ID" value="HPBE_0000606101"/>
</dbReference>
<dbReference type="InterPro" id="IPR035901">
    <property type="entry name" value="GIY-YIG_endonuc_sf"/>
</dbReference>
<accession>A0A183FH53</accession>
<reference evidence="4" key="2">
    <citation type="submission" date="2019-09" db="UniProtKB">
        <authorList>
            <consortium name="WormBaseParasite"/>
        </authorList>
    </citation>
    <scope>IDENTIFICATION</scope>
</reference>
<gene>
    <name evidence="2" type="ORF">HPBE_LOCUS6062</name>
</gene>
<feature type="region of interest" description="Disordered" evidence="1">
    <location>
        <begin position="120"/>
        <end position="150"/>
    </location>
</feature>
<keyword evidence="3" id="KW-1185">Reference proteome</keyword>
<accession>A0A3P7WZF4</accession>
<feature type="compositionally biased region" description="Basic and acidic residues" evidence="1">
    <location>
        <begin position="120"/>
        <end position="133"/>
    </location>
</feature>
<reference evidence="2 3" key="1">
    <citation type="submission" date="2018-11" db="EMBL/GenBank/DDBJ databases">
        <authorList>
            <consortium name="Pathogen Informatics"/>
        </authorList>
    </citation>
    <scope>NUCLEOTIDE SEQUENCE [LARGE SCALE GENOMIC DNA]</scope>
</reference>
<protein>
    <submittedName>
        <fullName evidence="4">GIY-YIG domain-containing protein</fullName>
    </submittedName>
</protein>
<evidence type="ECO:0000256" key="1">
    <source>
        <dbReference type="SAM" id="MobiDB-lite"/>
    </source>
</evidence>
<sequence length="150" mass="16538">MVSGVVYLITCSQCKEEYIGETGRPLWVRMKEHMDGLDKCKHSTPLGEHRLRSHAGAMFGVAVAVLAREADITVRKTLEALWIASRDPVMNRREERIMVTQELAPFADLCGLTPDSDRGLVAEEMTGRGESHSSDLPPSEGDVTASRLLS</sequence>
<organism evidence="3 4">
    <name type="scientific">Heligmosomoides polygyrus</name>
    <name type="common">Parasitic roundworm</name>
    <dbReference type="NCBI Taxonomy" id="6339"/>
    <lineage>
        <taxon>Eukaryota</taxon>
        <taxon>Metazoa</taxon>
        <taxon>Ecdysozoa</taxon>
        <taxon>Nematoda</taxon>
        <taxon>Chromadorea</taxon>
        <taxon>Rhabditida</taxon>
        <taxon>Rhabditina</taxon>
        <taxon>Rhabditomorpha</taxon>
        <taxon>Strongyloidea</taxon>
        <taxon>Heligmosomidae</taxon>
        <taxon>Heligmosomoides</taxon>
    </lineage>
</organism>
<dbReference type="Gene3D" id="3.40.1440.10">
    <property type="entry name" value="GIY-YIG endonuclease"/>
    <property type="match status" value="1"/>
</dbReference>
<dbReference type="Proteomes" id="UP000050761">
    <property type="component" value="Unassembled WGS sequence"/>
</dbReference>
<name>A0A183FH53_HELPZ</name>
<proteinExistence type="predicted"/>
<dbReference type="OrthoDB" id="10034600at2759"/>
<evidence type="ECO:0000313" key="2">
    <source>
        <dbReference type="EMBL" id="VDO66781.1"/>
    </source>
</evidence>
<dbReference type="AlphaFoldDB" id="A0A183FH53"/>
<dbReference type="EMBL" id="UZAH01025589">
    <property type="protein sequence ID" value="VDO66781.1"/>
    <property type="molecule type" value="Genomic_DNA"/>
</dbReference>
<evidence type="ECO:0000313" key="3">
    <source>
        <dbReference type="Proteomes" id="UP000050761"/>
    </source>
</evidence>